<protein>
    <recommendedName>
        <fullName evidence="7">Golgi phosphoprotein 3 GPP34</fullName>
    </recommendedName>
</protein>
<evidence type="ECO:0000256" key="3">
    <source>
        <dbReference type="ARBA" id="ARBA00023121"/>
    </source>
</evidence>
<evidence type="ECO:0000313" key="5">
    <source>
        <dbReference type="EMBL" id="GIF04860.1"/>
    </source>
</evidence>
<dbReference type="GO" id="GO:0070273">
    <property type="term" value="F:phosphatidylinositol-4-phosphate binding"/>
    <property type="evidence" value="ECO:0007669"/>
    <property type="project" value="InterPro"/>
</dbReference>
<gene>
    <name evidence="5" type="ORF">Asi03nite_23980</name>
</gene>
<keyword evidence="2" id="KW-0333">Golgi apparatus</keyword>
<dbReference type="InterPro" id="IPR008628">
    <property type="entry name" value="GPP34-like"/>
</dbReference>
<accession>A0A919N5Q5</accession>
<evidence type="ECO:0000256" key="1">
    <source>
        <dbReference type="ARBA" id="ARBA00004255"/>
    </source>
</evidence>
<keyword evidence="6" id="KW-1185">Reference proteome</keyword>
<proteinExistence type="predicted"/>
<name>A0A919N5Q5_9ACTN</name>
<keyword evidence="4" id="KW-0472">Membrane</keyword>
<dbReference type="GO" id="GO:0012505">
    <property type="term" value="C:endomembrane system"/>
    <property type="evidence" value="ECO:0007669"/>
    <property type="project" value="UniProtKB-ARBA"/>
</dbReference>
<dbReference type="AlphaFoldDB" id="A0A919N5Q5"/>
<sequence length="226" mass="24317">MRRPGLDPTLVREQFFLLAHDETKHMRPRLHVPSLAAGLAGATVMDLLISQRVTVESGTVVPDWFQRETTGDPVTDDVLALIMEKAPGPALPVLIRAAAPGLYERTTAALVHKGVMVEGPPRRFRKREYEIADEGVAVRVRAKVGYRIDGRDAPTPEADCLCALVAVLGLHSALVRGTRSQVDPLLQRVVRGLPERARATGHPVGHAPAVAAAVLGVVQDMATSAM</sequence>
<organism evidence="5 6">
    <name type="scientific">Actinoplanes siamensis</name>
    <dbReference type="NCBI Taxonomy" id="1223317"/>
    <lineage>
        <taxon>Bacteria</taxon>
        <taxon>Bacillati</taxon>
        <taxon>Actinomycetota</taxon>
        <taxon>Actinomycetes</taxon>
        <taxon>Micromonosporales</taxon>
        <taxon>Micromonosporaceae</taxon>
        <taxon>Actinoplanes</taxon>
    </lineage>
</organism>
<dbReference type="Proteomes" id="UP000629619">
    <property type="component" value="Unassembled WGS sequence"/>
</dbReference>
<dbReference type="RefSeq" id="WP_203678967.1">
    <property type="nucleotide sequence ID" value="NZ_BOMW01000021.1"/>
</dbReference>
<dbReference type="InterPro" id="IPR038261">
    <property type="entry name" value="GPP34-like_sf"/>
</dbReference>
<dbReference type="Pfam" id="PF05719">
    <property type="entry name" value="GPP34"/>
    <property type="match status" value="1"/>
</dbReference>
<evidence type="ECO:0000256" key="2">
    <source>
        <dbReference type="ARBA" id="ARBA00023034"/>
    </source>
</evidence>
<dbReference type="GO" id="GO:0005737">
    <property type="term" value="C:cytoplasm"/>
    <property type="evidence" value="ECO:0007669"/>
    <property type="project" value="UniProtKB-ARBA"/>
</dbReference>
<evidence type="ECO:0000313" key="6">
    <source>
        <dbReference type="Proteomes" id="UP000629619"/>
    </source>
</evidence>
<evidence type="ECO:0000256" key="4">
    <source>
        <dbReference type="ARBA" id="ARBA00023136"/>
    </source>
</evidence>
<evidence type="ECO:0008006" key="7">
    <source>
        <dbReference type="Google" id="ProtNLM"/>
    </source>
</evidence>
<comment type="caution">
    <text evidence="5">The sequence shown here is derived from an EMBL/GenBank/DDBJ whole genome shotgun (WGS) entry which is preliminary data.</text>
</comment>
<dbReference type="Gene3D" id="1.10.3630.10">
    <property type="entry name" value="yeast vps74-n-term truncation variant domain like"/>
    <property type="match status" value="1"/>
</dbReference>
<dbReference type="EMBL" id="BOMW01000021">
    <property type="protein sequence ID" value="GIF04860.1"/>
    <property type="molecule type" value="Genomic_DNA"/>
</dbReference>
<reference evidence="5" key="1">
    <citation type="submission" date="2021-01" db="EMBL/GenBank/DDBJ databases">
        <title>Whole genome shotgun sequence of Actinoplanes siamensis NBRC 109076.</title>
        <authorList>
            <person name="Komaki H."/>
            <person name="Tamura T."/>
        </authorList>
    </citation>
    <scope>NUCLEOTIDE SEQUENCE</scope>
    <source>
        <strain evidence="5">NBRC 109076</strain>
    </source>
</reference>
<keyword evidence="3" id="KW-0446">Lipid-binding</keyword>
<comment type="subcellular location">
    <subcellularLocation>
        <location evidence="1">Golgi apparatus membrane</location>
        <topology evidence="1">Peripheral membrane protein</topology>
        <orientation evidence="1">Cytoplasmic side</orientation>
    </subcellularLocation>
</comment>